<keyword evidence="5" id="KW-1185">Reference proteome</keyword>
<dbReference type="InterPro" id="IPR029066">
    <property type="entry name" value="PLP-binding_barrel"/>
</dbReference>
<accession>A0A1Y0EL75</accession>
<comment type="function">
    <text evidence="2">Pyridoxal 5'-phosphate (PLP)-binding protein, which is involved in PLP homeostasis.</text>
</comment>
<dbReference type="KEGG" id="cser:CCO03_05410"/>
<reference evidence="4 5" key="1">
    <citation type="submission" date="2017-05" db="EMBL/GenBank/DDBJ databases">
        <authorList>
            <person name="Song R."/>
            <person name="Chenine A.L."/>
            <person name="Ruprecht R.M."/>
        </authorList>
    </citation>
    <scope>NUCLEOTIDE SEQUENCE [LARGE SCALE GENOMIC DNA]</scope>
    <source>
        <strain evidence="4 5">DSM 26136</strain>
    </source>
</reference>
<dbReference type="AlphaFoldDB" id="A0A1Y0EL75"/>
<dbReference type="OrthoDB" id="9804072at2"/>
<evidence type="ECO:0000313" key="4">
    <source>
        <dbReference type="EMBL" id="ARU04190.1"/>
    </source>
</evidence>
<dbReference type="PANTHER" id="PTHR10146">
    <property type="entry name" value="PROLINE SYNTHETASE CO-TRANSCRIBED BACTERIAL HOMOLOG PROTEIN"/>
    <property type="match status" value="1"/>
</dbReference>
<dbReference type="NCBIfam" id="TIGR00044">
    <property type="entry name" value="YggS family pyridoxal phosphate-dependent enzyme"/>
    <property type="match status" value="1"/>
</dbReference>
<dbReference type="Gene3D" id="3.20.20.10">
    <property type="entry name" value="Alanine racemase"/>
    <property type="match status" value="1"/>
</dbReference>
<gene>
    <name evidence="4" type="ORF">CCO03_05410</name>
</gene>
<dbReference type="RefSeq" id="WP_087278252.1">
    <property type="nucleotide sequence ID" value="NZ_CP021455.1"/>
</dbReference>
<comment type="cofactor">
    <cofactor evidence="3">
        <name>pyridoxal 5'-phosphate</name>
        <dbReference type="ChEBI" id="CHEBI:597326"/>
    </cofactor>
</comment>
<evidence type="ECO:0000256" key="2">
    <source>
        <dbReference type="HAMAP-Rule" id="MF_02087"/>
    </source>
</evidence>
<dbReference type="FunFam" id="3.20.20.10:FF:000018">
    <property type="entry name" value="Pyridoxal phosphate homeostasis protein"/>
    <property type="match status" value="1"/>
</dbReference>
<dbReference type="CDD" id="cd00635">
    <property type="entry name" value="PLPDE_III_YBL036c_like"/>
    <property type="match status" value="1"/>
</dbReference>
<evidence type="ECO:0000313" key="5">
    <source>
        <dbReference type="Proteomes" id="UP000196138"/>
    </source>
</evidence>
<dbReference type="InterPro" id="IPR011078">
    <property type="entry name" value="PyrdxlP_homeostasis"/>
</dbReference>
<dbReference type="EMBL" id="CP021455">
    <property type="protein sequence ID" value="ARU04190.1"/>
    <property type="molecule type" value="Genomic_DNA"/>
</dbReference>
<comment type="similarity">
    <text evidence="2">Belongs to the pyridoxal phosphate-binding protein YggS/PROSC family.</text>
</comment>
<proteinExistence type="inferred from homology"/>
<feature type="modified residue" description="N6-(pyridoxal phosphate)lysine" evidence="2 3">
    <location>
        <position position="41"/>
    </location>
</feature>
<organism evidence="4 5">
    <name type="scientific">Comamonas serinivorans</name>
    <dbReference type="NCBI Taxonomy" id="1082851"/>
    <lineage>
        <taxon>Bacteria</taxon>
        <taxon>Pseudomonadati</taxon>
        <taxon>Pseudomonadota</taxon>
        <taxon>Betaproteobacteria</taxon>
        <taxon>Burkholderiales</taxon>
        <taxon>Comamonadaceae</taxon>
        <taxon>Comamonas</taxon>
    </lineage>
</organism>
<dbReference type="HAMAP" id="MF_02087">
    <property type="entry name" value="PLP_homeostasis"/>
    <property type="match status" value="1"/>
</dbReference>
<sequence length="237" mass="25840">MNATSTSTLAQRLQALRVRMDLAAQRAGRDPLSVQLLAVSKTFDADAIREAHALGLTHFAENKAQELREKAAQLADLGDIVWVMIGHLQTNKAKEVARVAHEIQSLDRWELAEALHKRLTLEGRTLRALVQVKTANEESKFGLAPERLHDFVARVQAECPTLQLQGLMTLADHTDDPAVVRGCFAQLARLREGLLGAGFASMTRLSMGMSGDFELAIAEGATDVRVGSALFGARDYA</sequence>
<keyword evidence="1 2" id="KW-0663">Pyridoxal phosphate</keyword>
<protein>
    <recommendedName>
        <fullName evidence="2">Pyridoxal phosphate homeostasis protein</fullName>
        <shortName evidence="2">PLP homeostasis protein</shortName>
    </recommendedName>
</protein>
<dbReference type="SUPFAM" id="SSF51419">
    <property type="entry name" value="PLP-binding barrel"/>
    <property type="match status" value="1"/>
</dbReference>
<name>A0A1Y0EL75_9BURK</name>
<dbReference type="PANTHER" id="PTHR10146:SF14">
    <property type="entry name" value="PYRIDOXAL PHOSPHATE HOMEOSTASIS PROTEIN"/>
    <property type="match status" value="1"/>
</dbReference>
<dbReference type="GO" id="GO:0030170">
    <property type="term" value="F:pyridoxal phosphate binding"/>
    <property type="evidence" value="ECO:0007669"/>
    <property type="project" value="UniProtKB-UniRule"/>
</dbReference>
<evidence type="ECO:0000256" key="3">
    <source>
        <dbReference type="PIRSR" id="PIRSR004848-1"/>
    </source>
</evidence>
<evidence type="ECO:0000256" key="1">
    <source>
        <dbReference type="ARBA" id="ARBA00022898"/>
    </source>
</evidence>
<dbReference type="PIRSF" id="PIRSF004848">
    <property type="entry name" value="YBL036c_PLPDEIII"/>
    <property type="match status" value="1"/>
</dbReference>
<dbReference type="Proteomes" id="UP000196138">
    <property type="component" value="Chromosome"/>
</dbReference>